<evidence type="ECO:0008006" key="4">
    <source>
        <dbReference type="Google" id="ProtNLM"/>
    </source>
</evidence>
<feature type="transmembrane region" description="Helical" evidence="1">
    <location>
        <begin position="61"/>
        <end position="82"/>
    </location>
</feature>
<organism evidence="2 3">
    <name type="scientific">Mycobacterium ostraviense</name>
    <dbReference type="NCBI Taxonomy" id="2738409"/>
    <lineage>
        <taxon>Bacteria</taxon>
        <taxon>Bacillati</taxon>
        <taxon>Actinomycetota</taxon>
        <taxon>Actinomycetes</taxon>
        <taxon>Mycobacteriales</taxon>
        <taxon>Mycobacteriaceae</taxon>
        <taxon>Mycobacterium</taxon>
    </lineage>
</organism>
<dbReference type="RefSeq" id="WP_075512179.1">
    <property type="nucleotide sequence ID" value="NZ_CP089224.1"/>
</dbReference>
<dbReference type="AlphaFoldDB" id="A0A163XVV3"/>
<keyword evidence="1" id="KW-0812">Transmembrane</keyword>
<evidence type="ECO:0000256" key="1">
    <source>
        <dbReference type="SAM" id="Phobius"/>
    </source>
</evidence>
<keyword evidence="3" id="KW-1185">Reference proteome</keyword>
<feature type="transmembrane region" description="Helical" evidence="1">
    <location>
        <begin position="102"/>
        <end position="123"/>
    </location>
</feature>
<gene>
    <name evidence="2" type="ORF">A4G28_01305</name>
</gene>
<proteinExistence type="predicted"/>
<accession>A0A163XVV3</accession>
<name>A0A163XVV3_9MYCO</name>
<reference evidence="3" key="1">
    <citation type="submission" date="2016-04" db="EMBL/GenBank/DDBJ databases">
        <authorList>
            <person name="Strapagiel D."/>
            <person name="Borowka P."/>
            <person name="Marciniak B."/>
            <person name="Bakula Z."/>
            <person name="Van Ingen J."/>
            <person name="Safianowska A."/>
            <person name="Dziadek J."/>
            <person name="Jagielski T."/>
        </authorList>
    </citation>
    <scope>NUCLEOTIDE SEQUENCE [LARGE SCALE GENOMIC DNA]</scope>
    <source>
        <strain evidence="3">1010001458</strain>
    </source>
</reference>
<dbReference type="Proteomes" id="UP000077342">
    <property type="component" value="Unassembled WGS sequence"/>
</dbReference>
<dbReference type="EMBL" id="LWCI01000133">
    <property type="protein sequence ID" value="KZS59815.1"/>
    <property type="molecule type" value="Genomic_DNA"/>
</dbReference>
<comment type="caution">
    <text evidence="2">The sequence shown here is derived from an EMBL/GenBank/DDBJ whole genome shotgun (WGS) entry which is preliminary data.</text>
</comment>
<evidence type="ECO:0000313" key="2">
    <source>
        <dbReference type="EMBL" id="KZS59815.1"/>
    </source>
</evidence>
<evidence type="ECO:0000313" key="3">
    <source>
        <dbReference type="Proteomes" id="UP000077342"/>
    </source>
</evidence>
<feature type="transmembrane region" description="Helical" evidence="1">
    <location>
        <begin position="33"/>
        <end position="55"/>
    </location>
</feature>
<keyword evidence="1" id="KW-1133">Transmembrane helix</keyword>
<protein>
    <recommendedName>
        <fullName evidence="4">TIGR02611 family protein</fullName>
    </recommendedName>
</protein>
<keyword evidence="1" id="KW-0472">Membrane</keyword>
<sequence>MDPVDQRARAVARDEALSRVLAYRERGRSRPRVVRASLAVLAGALLIASIPLIALLPELGIPALLVAFRLLAVEADWAARAYAWTDWRFTQARAWLHRQSGFVKAAVIGGLLLVAAGLVWLVVYELI</sequence>